<evidence type="ECO:0000259" key="5">
    <source>
        <dbReference type="Pfam" id="PF00248"/>
    </source>
</evidence>
<dbReference type="PIRSF" id="PIRSF000097">
    <property type="entry name" value="AKR"/>
    <property type="match status" value="1"/>
</dbReference>
<evidence type="ECO:0000256" key="4">
    <source>
        <dbReference type="PIRSR" id="PIRSR000097-3"/>
    </source>
</evidence>
<dbReference type="FunCoup" id="A0A507BHR5">
    <property type="interactions" value="204"/>
</dbReference>
<proteinExistence type="predicted"/>
<feature type="active site" description="Proton donor" evidence="2">
    <location>
        <position position="47"/>
    </location>
</feature>
<dbReference type="GeneID" id="41970918"/>
<dbReference type="CDD" id="cd19120">
    <property type="entry name" value="AKR_AKR3C2-3"/>
    <property type="match status" value="1"/>
</dbReference>
<evidence type="ECO:0000313" key="6">
    <source>
        <dbReference type="EMBL" id="TPX16909.1"/>
    </source>
</evidence>
<feature type="domain" description="NADP-dependent oxidoreductase" evidence="5">
    <location>
        <begin position="20"/>
        <end position="258"/>
    </location>
</feature>
<dbReference type="STRING" id="1093900.A0A507BHR5"/>
<keyword evidence="1" id="KW-0560">Oxidoreductase</keyword>
<dbReference type="Pfam" id="PF00248">
    <property type="entry name" value="Aldo_ket_red"/>
    <property type="match status" value="1"/>
</dbReference>
<dbReference type="GO" id="GO:0016652">
    <property type="term" value="F:oxidoreductase activity, acting on NAD(P)H as acceptor"/>
    <property type="evidence" value="ECO:0007669"/>
    <property type="project" value="InterPro"/>
</dbReference>
<dbReference type="InterPro" id="IPR036812">
    <property type="entry name" value="NAD(P)_OxRdtase_dom_sf"/>
</dbReference>
<feature type="binding site" evidence="3">
    <location>
        <position position="101"/>
    </location>
    <ligand>
        <name>substrate</name>
    </ligand>
</feature>
<dbReference type="SUPFAM" id="SSF51430">
    <property type="entry name" value="NAD(P)-linked oxidoreductase"/>
    <property type="match status" value="1"/>
</dbReference>
<feature type="site" description="Lowers pKa of active site Tyr" evidence="4">
    <location>
        <position position="72"/>
    </location>
</feature>
<dbReference type="InterPro" id="IPR023210">
    <property type="entry name" value="NADP_OxRdtase_dom"/>
</dbReference>
<dbReference type="Proteomes" id="UP000319257">
    <property type="component" value="Unassembled WGS sequence"/>
</dbReference>
<evidence type="ECO:0000313" key="7">
    <source>
        <dbReference type="Proteomes" id="UP000319257"/>
    </source>
</evidence>
<dbReference type="FunFam" id="3.20.20.100:FF:000002">
    <property type="entry name" value="2,5-diketo-D-gluconic acid reductase A"/>
    <property type="match status" value="1"/>
</dbReference>
<dbReference type="PRINTS" id="PR00069">
    <property type="entry name" value="ALDKETRDTASE"/>
</dbReference>
<reference evidence="6 7" key="1">
    <citation type="submission" date="2019-06" db="EMBL/GenBank/DDBJ databases">
        <title>Draft genome sequence of the filamentous fungus Phialemoniopsis curvata isolated from diesel fuel.</title>
        <authorList>
            <person name="Varaljay V.A."/>
            <person name="Lyon W.J."/>
            <person name="Crouch A.L."/>
            <person name="Drake C.E."/>
            <person name="Hollomon J.M."/>
            <person name="Nadeau L.J."/>
            <person name="Nunn H.S."/>
            <person name="Stevenson B.S."/>
            <person name="Bojanowski C.L."/>
            <person name="Crookes-Goodson W.J."/>
        </authorList>
    </citation>
    <scope>NUCLEOTIDE SEQUENCE [LARGE SCALE GENOMIC DNA]</scope>
    <source>
        <strain evidence="6 7">D216</strain>
    </source>
</reference>
<dbReference type="InterPro" id="IPR020471">
    <property type="entry name" value="AKR"/>
</dbReference>
<dbReference type="InParanoid" id="A0A507BHR5"/>
<evidence type="ECO:0000256" key="1">
    <source>
        <dbReference type="ARBA" id="ARBA00023002"/>
    </source>
</evidence>
<dbReference type="Gene3D" id="3.20.20.100">
    <property type="entry name" value="NADP-dependent oxidoreductase domain"/>
    <property type="match status" value="1"/>
</dbReference>
<sequence length="282" mass="31375">MTFPVVYGAGTLWMRGPDGALNAETVKAFRTAIDLGYRQIDGAQTVYNTEPELGAAIKESGVPRSEFAVTTKTVDIDHVEQTLKTSLSKLQMAYVDLYLIHTPFVAKSKEHLQSAWRDMERCVQRGLAKKIGVSSFTIEHVEWILEVATIKPALNQIEMHPYVQQPELMAYLKQHGIPIQGFAALTPLTKVKDGPAVKPCKELAEKYGVSEAAVLLRWVIDQGASVVTTSAQSERLAGYLEQVGKFQLTSEDVQSISEPSKGEYFRGFFAEDFETWGKRTKD</sequence>
<accession>A0A507BHR5</accession>
<dbReference type="OrthoDB" id="416253at2759"/>
<name>A0A507BHR5_9PEZI</name>
<dbReference type="InterPro" id="IPR044494">
    <property type="entry name" value="AKR3C2/3"/>
</dbReference>
<organism evidence="6 7">
    <name type="scientific">Thyridium curvatum</name>
    <dbReference type="NCBI Taxonomy" id="1093900"/>
    <lineage>
        <taxon>Eukaryota</taxon>
        <taxon>Fungi</taxon>
        <taxon>Dikarya</taxon>
        <taxon>Ascomycota</taxon>
        <taxon>Pezizomycotina</taxon>
        <taxon>Sordariomycetes</taxon>
        <taxon>Sordariomycetidae</taxon>
        <taxon>Thyridiales</taxon>
        <taxon>Thyridiaceae</taxon>
        <taxon>Thyridium</taxon>
    </lineage>
</organism>
<dbReference type="AlphaFoldDB" id="A0A507BHR5"/>
<dbReference type="GO" id="GO:0016616">
    <property type="term" value="F:oxidoreductase activity, acting on the CH-OH group of donors, NAD or NADP as acceptor"/>
    <property type="evidence" value="ECO:0007669"/>
    <property type="project" value="UniProtKB-ARBA"/>
</dbReference>
<protein>
    <recommendedName>
        <fullName evidence="5">NADP-dependent oxidoreductase domain-containing protein</fullName>
    </recommendedName>
</protein>
<dbReference type="PANTHER" id="PTHR11732">
    <property type="entry name" value="ALDO/KETO REDUCTASE"/>
    <property type="match status" value="1"/>
</dbReference>
<dbReference type="RefSeq" id="XP_030998620.1">
    <property type="nucleotide sequence ID" value="XM_031137775.1"/>
</dbReference>
<dbReference type="EMBL" id="SKBQ01000015">
    <property type="protein sequence ID" value="TPX16909.1"/>
    <property type="molecule type" value="Genomic_DNA"/>
</dbReference>
<evidence type="ECO:0000256" key="2">
    <source>
        <dbReference type="PIRSR" id="PIRSR000097-1"/>
    </source>
</evidence>
<gene>
    <name evidence="6" type="ORF">E0L32_003471</name>
</gene>
<evidence type="ECO:0000256" key="3">
    <source>
        <dbReference type="PIRSR" id="PIRSR000097-2"/>
    </source>
</evidence>
<keyword evidence="7" id="KW-1185">Reference proteome</keyword>
<comment type="caution">
    <text evidence="6">The sequence shown here is derived from an EMBL/GenBank/DDBJ whole genome shotgun (WGS) entry which is preliminary data.</text>
</comment>